<protein>
    <recommendedName>
        <fullName evidence="3">GPW/gp25 family protein</fullName>
    </recommendedName>
</protein>
<sequence length="131" mass="13463">MTLGTDFSTAAGLNGVLVSGRALLVESLARRLRTRRGALWYEPGYGSSLPDYLGESFDDGGAEAAAICEIDLEEDPRVLTATVTVTTATPSSISLLAQVDTVRGAVALVIEAGSASALYPASIEVAPYGVG</sequence>
<reference evidence="2" key="1">
    <citation type="journal article" date="2019" name="Int. J. Syst. Evol. Microbiol.">
        <title>The Global Catalogue of Microorganisms (GCM) 10K type strain sequencing project: providing services to taxonomists for standard genome sequencing and annotation.</title>
        <authorList>
            <consortium name="The Broad Institute Genomics Platform"/>
            <consortium name="The Broad Institute Genome Sequencing Center for Infectious Disease"/>
            <person name="Wu L."/>
            <person name="Ma J."/>
        </authorList>
    </citation>
    <scope>NUCLEOTIDE SEQUENCE [LARGE SCALE GENOMIC DNA]</scope>
    <source>
        <strain evidence="2">CGMCC 1.15053</strain>
    </source>
</reference>
<dbReference type="EMBL" id="JBHSOH010000001">
    <property type="protein sequence ID" value="MFC5846744.1"/>
    <property type="molecule type" value="Genomic_DNA"/>
</dbReference>
<dbReference type="Proteomes" id="UP001595979">
    <property type="component" value="Unassembled WGS sequence"/>
</dbReference>
<evidence type="ECO:0008006" key="3">
    <source>
        <dbReference type="Google" id="ProtNLM"/>
    </source>
</evidence>
<proteinExistence type="predicted"/>
<name>A0ABW1DG16_9DEIO</name>
<dbReference type="RefSeq" id="WP_380045068.1">
    <property type="nucleotide sequence ID" value="NZ_JBHSOH010000001.1"/>
</dbReference>
<dbReference type="SUPFAM" id="SSF160719">
    <property type="entry name" value="gpW/gp25-like"/>
    <property type="match status" value="1"/>
</dbReference>
<organism evidence="1 2">
    <name type="scientific">Deinococcus petrolearius</name>
    <dbReference type="NCBI Taxonomy" id="1751295"/>
    <lineage>
        <taxon>Bacteria</taxon>
        <taxon>Thermotogati</taxon>
        <taxon>Deinococcota</taxon>
        <taxon>Deinococci</taxon>
        <taxon>Deinococcales</taxon>
        <taxon>Deinococcaceae</taxon>
        <taxon>Deinococcus</taxon>
    </lineage>
</organism>
<comment type="caution">
    <text evidence="1">The sequence shown here is derived from an EMBL/GenBank/DDBJ whole genome shotgun (WGS) entry which is preliminary data.</text>
</comment>
<evidence type="ECO:0000313" key="2">
    <source>
        <dbReference type="Proteomes" id="UP001595979"/>
    </source>
</evidence>
<accession>A0ABW1DG16</accession>
<keyword evidence="2" id="KW-1185">Reference proteome</keyword>
<dbReference type="Gene3D" id="3.10.450.40">
    <property type="match status" value="1"/>
</dbReference>
<gene>
    <name evidence="1" type="ORF">ACFPQ6_00340</name>
</gene>
<evidence type="ECO:0000313" key="1">
    <source>
        <dbReference type="EMBL" id="MFC5846744.1"/>
    </source>
</evidence>